<keyword evidence="2" id="KW-0663">Pyridoxal phosphate</keyword>
<dbReference type="AlphaFoldDB" id="A0A1F2P9W2"/>
<feature type="domain" description="Aminotransferase class I/classII large" evidence="3">
    <location>
        <begin position="26"/>
        <end position="353"/>
    </location>
</feature>
<protein>
    <submittedName>
        <fullName evidence="4">Histidinol-phosphate aminotransferase</fullName>
    </submittedName>
</protein>
<dbReference type="InterPro" id="IPR015421">
    <property type="entry name" value="PyrdxlP-dep_Trfase_major"/>
</dbReference>
<gene>
    <name evidence="4" type="ORF">SCAL_000789</name>
</gene>
<organism evidence="4 5">
    <name type="scientific">Candidatus Syntropharchaeum caldarium</name>
    <dbReference type="NCBI Taxonomy" id="1838285"/>
    <lineage>
        <taxon>Archaea</taxon>
        <taxon>Methanobacteriati</taxon>
        <taxon>Methanobacteriota</taxon>
        <taxon>Stenosarchaea group</taxon>
        <taxon>Methanomicrobia</taxon>
        <taxon>Methanosarcinales</taxon>
        <taxon>ANME-2 cluster</taxon>
        <taxon>Candidatus Syntropharchaeum</taxon>
    </lineage>
</organism>
<dbReference type="GO" id="GO:0030170">
    <property type="term" value="F:pyridoxal phosphate binding"/>
    <property type="evidence" value="ECO:0007669"/>
    <property type="project" value="InterPro"/>
</dbReference>
<dbReference type="InterPro" id="IPR015422">
    <property type="entry name" value="PyrdxlP-dep_Trfase_small"/>
</dbReference>
<comment type="caution">
    <text evidence="4">The sequence shown here is derived from an EMBL/GenBank/DDBJ whole genome shotgun (WGS) entry which is preliminary data.</text>
</comment>
<dbReference type="PANTHER" id="PTHR42885">
    <property type="entry name" value="HISTIDINOL-PHOSPHATE AMINOTRANSFERASE-RELATED"/>
    <property type="match status" value="1"/>
</dbReference>
<reference evidence="4" key="1">
    <citation type="submission" date="2016-05" db="EMBL/GenBank/DDBJ databases">
        <title>Microbial consortia oxidize butane by reversing methanogenesis.</title>
        <authorList>
            <person name="Laso-Perez R."/>
            <person name="Richter M."/>
            <person name="Wegener G."/>
            <person name="Musat F."/>
        </authorList>
    </citation>
    <scope>NUCLEOTIDE SEQUENCE [LARGE SCALE GENOMIC DNA]</scope>
    <source>
        <strain evidence="4">BOX2</strain>
    </source>
</reference>
<dbReference type="InterPro" id="IPR015424">
    <property type="entry name" value="PyrdxlP-dep_Trfase"/>
</dbReference>
<proteinExistence type="predicted"/>
<sequence length="362" mass="40273">MDKIFRDALKGLEACYHGGSIDKVRLDFSTSLNPLGPPPSIAETVRSLSISDLSLYPESDSRSVCYSIANSQKLAPDEVLLGNGASELLFMIPLIAIEKGDIALIPSPTYGEYSRAVLMMGGNISYYPLLREDDFRLQIDSFTETIDEIMPKLVFLCNPNNPTGEYLDRSAVLDILEACRKRDTILVIDEAYVDLSPKKWYSDDLIQNGNLIIVRSLTKSFSCAGIRIGYLVSDKKIISALKAVKIPWNVTILGQKVALALIDELEYLKKGVELVEREKAYLLHALGKLPVYAIQSDANFILVDLKGRSAASINEKLLERGIYLRDCASFHLPDFVRIGIRKHEDNVELVEALTEILGVEEV</sequence>
<evidence type="ECO:0000313" key="5">
    <source>
        <dbReference type="Proteomes" id="UP000186940"/>
    </source>
</evidence>
<evidence type="ECO:0000256" key="1">
    <source>
        <dbReference type="ARBA" id="ARBA00001933"/>
    </source>
</evidence>
<dbReference type="STRING" id="1838285.SCAL_000789"/>
<evidence type="ECO:0000259" key="3">
    <source>
        <dbReference type="Pfam" id="PF00155"/>
    </source>
</evidence>
<dbReference type="Pfam" id="PF00155">
    <property type="entry name" value="Aminotran_1_2"/>
    <property type="match status" value="1"/>
</dbReference>
<keyword evidence="4" id="KW-0808">Transferase</keyword>
<comment type="cofactor">
    <cofactor evidence="1">
        <name>pyridoxal 5'-phosphate</name>
        <dbReference type="ChEBI" id="CHEBI:597326"/>
    </cofactor>
</comment>
<evidence type="ECO:0000313" key="4">
    <source>
        <dbReference type="EMBL" id="OFV68149.1"/>
    </source>
</evidence>
<dbReference type="EMBL" id="LYOS01000002">
    <property type="protein sequence ID" value="OFV68149.1"/>
    <property type="molecule type" value="Genomic_DNA"/>
</dbReference>
<dbReference type="SUPFAM" id="SSF53383">
    <property type="entry name" value="PLP-dependent transferases"/>
    <property type="match status" value="1"/>
</dbReference>
<dbReference type="InterPro" id="IPR004839">
    <property type="entry name" value="Aminotransferase_I/II_large"/>
</dbReference>
<accession>A0A1F2P9W2</accession>
<dbReference type="Gene3D" id="3.90.1150.10">
    <property type="entry name" value="Aspartate Aminotransferase, domain 1"/>
    <property type="match status" value="1"/>
</dbReference>
<keyword evidence="4" id="KW-0032">Aminotransferase</keyword>
<keyword evidence="5" id="KW-1185">Reference proteome</keyword>
<dbReference type="GO" id="GO:0008483">
    <property type="term" value="F:transaminase activity"/>
    <property type="evidence" value="ECO:0007669"/>
    <property type="project" value="UniProtKB-KW"/>
</dbReference>
<dbReference type="CDD" id="cd00609">
    <property type="entry name" value="AAT_like"/>
    <property type="match status" value="1"/>
</dbReference>
<dbReference type="PANTHER" id="PTHR42885:SF1">
    <property type="entry name" value="THREONINE-PHOSPHATE DECARBOXYLASE"/>
    <property type="match status" value="1"/>
</dbReference>
<name>A0A1F2P9W2_9EURY</name>
<dbReference type="Proteomes" id="UP000186940">
    <property type="component" value="Unassembled WGS sequence"/>
</dbReference>
<dbReference type="Gene3D" id="3.40.640.10">
    <property type="entry name" value="Type I PLP-dependent aspartate aminotransferase-like (Major domain)"/>
    <property type="match status" value="1"/>
</dbReference>
<evidence type="ECO:0000256" key="2">
    <source>
        <dbReference type="ARBA" id="ARBA00022898"/>
    </source>
</evidence>
<dbReference type="PATRIC" id="fig|1838285.3.peg.797"/>